<reference evidence="4 5" key="1">
    <citation type="submission" date="2024-09" db="EMBL/GenBank/DDBJ databases">
        <authorList>
            <person name="Sun Q."/>
            <person name="Mori K."/>
        </authorList>
    </citation>
    <scope>NUCLEOTIDE SEQUENCE [LARGE SCALE GENOMIC DNA]</scope>
    <source>
        <strain evidence="4 5">JCM 3307</strain>
    </source>
</reference>
<feature type="transmembrane region" description="Helical" evidence="1">
    <location>
        <begin position="103"/>
        <end position="124"/>
    </location>
</feature>
<evidence type="ECO:0000259" key="3">
    <source>
        <dbReference type="Pfam" id="PF02517"/>
    </source>
</evidence>
<feature type="transmembrane region" description="Helical" evidence="1">
    <location>
        <begin position="136"/>
        <end position="155"/>
    </location>
</feature>
<evidence type="ECO:0000313" key="4">
    <source>
        <dbReference type="EMBL" id="MFB9449649.1"/>
    </source>
</evidence>
<comment type="caution">
    <text evidence="4">The sequence shown here is derived from an EMBL/GenBank/DDBJ whole genome shotgun (WGS) entry which is preliminary data.</text>
</comment>
<dbReference type="EMBL" id="JBHMCA010000067">
    <property type="protein sequence ID" value="MFB9449649.1"/>
    <property type="molecule type" value="Genomic_DNA"/>
</dbReference>
<keyword evidence="1" id="KW-0812">Transmembrane</keyword>
<feature type="domain" description="CAAX prenyl protease 2/Lysostaphin resistance protein A-like" evidence="3">
    <location>
        <begin position="106"/>
        <end position="197"/>
    </location>
</feature>
<dbReference type="Pfam" id="PF02517">
    <property type="entry name" value="Rce1-like"/>
    <property type="match status" value="1"/>
</dbReference>
<feature type="transmembrane region" description="Helical" evidence="1">
    <location>
        <begin position="71"/>
        <end position="91"/>
    </location>
</feature>
<keyword evidence="5" id="KW-1185">Reference proteome</keyword>
<dbReference type="RefSeq" id="WP_223094780.1">
    <property type="nucleotide sequence ID" value="NZ_CP061913.1"/>
</dbReference>
<keyword evidence="1" id="KW-1133">Transmembrane helix</keyword>
<organism evidence="4 5">
    <name type="scientific">Dactylosporangium vinaceum</name>
    <dbReference type="NCBI Taxonomy" id="53362"/>
    <lineage>
        <taxon>Bacteria</taxon>
        <taxon>Bacillati</taxon>
        <taxon>Actinomycetota</taxon>
        <taxon>Actinomycetes</taxon>
        <taxon>Micromonosporales</taxon>
        <taxon>Micromonosporaceae</taxon>
        <taxon>Dactylosporangium</taxon>
    </lineage>
</organism>
<feature type="transmembrane region" description="Helical" evidence="1">
    <location>
        <begin position="30"/>
        <end position="50"/>
    </location>
</feature>
<evidence type="ECO:0000313" key="5">
    <source>
        <dbReference type="Proteomes" id="UP001589608"/>
    </source>
</evidence>
<protein>
    <submittedName>
        <fullName evidence="4">Lysostaphin resistance A-like protein</fullName>
    </submittedName>
</protein>
<dbReference type="PANTHER" id="PTHR39430">
    <property type="entry name" value="MEMBRANE-ASSOCIATED PROTEASE-RELATED"/>
    <property type="match status" value="1"/>
</dbReference>
<keyword evidence="2" id="KW-0732">Signal</keyword>
<name>A0ABV5MLF1_9ACTN</name>
<dbReference type="InterPro" id="IPR003675">
    <property type="entry name" value="Rce1/LyrA-like_dom"/>
</dbReference>
<feature type="chain" id="PRO_5046240394" evidence="2">
    <location>
        <begin position="24"/>
        <end position="280"/>
    </location>
</feature>
<evidence type="ECO:0000256" key="1">
    <source>
        <dbReference type="SAM" id="Phobius"/>
    </source>
</evidence>
<feature type="signal peptide" evidence="2">
    <location>
        <begin position="1"/>
        <end position="23"/>
    </location>
</feature>
<gene>
    <name evidence="4" type="ORF">ACFFTR_41775</name>
</gene>
<sequence length="280" mass="28777">MRLILQLVVVAAVALAGSAAVTAADWNVPLTLGLGAATAVLLLLLAYAWIVRRTEHRPVDELSLRAAGPRLAQGFVIGAGLFAAVIVNIAFLDGYTVAGRGSVSGAVALFGFALAACVTEELLFRGIIFRIVEDRAGTWVALVLSSLLFGLSHIANPHATVWSALAVAVEAGAMLGAAYAATRTLWVPIGLHIGWNFAEGGIFGTDVSGTGGPDGLLRSTMSGPAALTGGGFGPEGSLYALAAGLLTAAVFLWLAHRRGRITPRRSRRPAGSEAGATLTR</sequence>
<accession>A0ABV5MLF1</accession>
<evidence type="ECO:0000256" key="2">
    <source>
        <dbReference type="SAM" id="SignalP"/>
    </source>
</evidence>
<dbReference type="PANTHER" id="PTHR39430:SF1">
    <property type="entry name" value="PROTEASE"/>
    <property type="match status" value="1"/>
</dbReference>
<dbReference type="Proteomes" id="UP001589608">
    <property type="component" value="Unassembled WGS sequence"/>
</dbReference>
<keyword evidence="1" id="KW-0472">Membrane</keyword>
<proteinExistence type="predicted"/>
<feature type="transmembrane region" description="Helical" evidence="1">
    <location>
        <begin position="237"/>
        <end position="255"/>
    </location>
</feature>